<dbReference type="SUPFAM" id="SSF56024">
    <property type="entry name" value="Phospholipase D/nuclease"/>
    <property type="match status" value="2"/>
</dbReference>
<dbReference type="InterPro" id="IPR032803">
    <property type="entry name" value="PLDc_3"/>
</dbReference>
<dbReference type="PANTHER" id="PTHR10185">
    <property type="entry name" value="PHOSPHOLIPASE D - RELATED"/>
    <property type="match status" value="1"/>
</dbReference>
<dbReference type="PANTHER" id="PTHR10185:SF17">
    <property type="entry name" value="GM01519P-RELATED"/>
    <property type="match status" value="1"/>
</dbReference>
<dbReference type="CDD" id="cd09106">
    <property type="entry name" value="PLDc_vPLD3_4_5_like_1"/>
    <property type="match status" value="1"/>
</dbReference>
<dbReference type="Gene3D" id="3.30.870.10">
    <property type="entry name" value="Endonuclease Chain A"/>
    <property type="match status" value="2"/>
</dbReference>
<comment type="caution">
    <text evidence="3">The sequence shown here is derived from an EMBL/GenBank/DDBJ whole genome shotgun (WGS) entry which is preliminary data.</text>
</comment>
<dbReference type="Pfam" id="PF00614">
    <property type="entry name" value="PLDc"/>
    <property type="match status" value="1"/>
</dbReference>
<dbReference type="SMART" id="SM00155">
    <property type="entry name" value="PLDc"/>
    <property type="match status" value="2"/>
</dbReference>
<proteinExistence type="inferred from homology"/>
<evidence type="ECO:0000259" key="2">
    <source>
        <dbReference type="PROSITE" id="PS50035"/>
    </source>
</evidence>
<sequence length="511" mass="57652">MIPIGETSDGRADMTNFEMDLFDTRMSHPMDKEESDECCKNSIIKPACLPITILAFLLLMTFFIPLFNDDTSETTKKYERSGICTDTCMLEIVESIPTGLSFPGYRNSTSTFDAWTELLKNAQKSVDLAVLYWNLRGLSDRTPGYPTAWQGNETFNNLVNVGKRGVKIRIAQNSPDKFYSQLDSAYLQKHDLAEVRSLNFTALLGSGVLHTKMWIVDQMHVYLGSANMDWKSLTEVKEIGVLIRNCSCIASDIGKIFSVYWRMGEEGAQIPSRWPVNLRTYFNAKHPLEISYTLNNSTLANTAENLGSTAINSRSFISSSPMQFNPKGREHDLNAIVTLMENAVKYVRVSVMDYLPTTIYQPPGKNMFWPALDNAIRSAAYRGVQVDLLISQWPHSNRAIVPYLKSLLEINKALPKPGGKVNIKLFIVPADEKQRKVPFTRVNHDKYMVTDNAAYIGTSNWIGDYFLQTAGIGLVFETIDSPLIADKFNTIFTRDWNSGYAKTLQLNESYT</sequence>
<dbReference type="EMBL" id="JAKKPZ010000003">
    <property type="protein sequence ID" value="KAI1723984.1"/>
    <property type="molecule type" value="Genomic_DNA"/>
</dbReference>
<evidence type="ECO:0000313" key="4">
    <source>
        <dbReference type="Proteomes" id="UP001201812"/>
    </source>
</evidence>
<accession>A0AAD4RBS3</accession>
<dbReference type="AlphaFoldDB" id="A0AAD4RBS3"/>
<dbReference type="GO" id="GO:0003824">
    <property type="term" value="F:catalytic activity"/>
    <property type="evidence" value="ECO:0007669"/>
    <property type="project" value="InterPro"/>
</dbReference>
<comment type="similarity">
    <text evidence="1">Belongs to the phospholipase D family.</text>
</comment>
<evidence type="ECO:0000256" key="1">
    <source>
        <dbReference type="ARBA" id="ARBA00008664"/>
    </source>
</evidence>
<evidence type="ECO:0000313" key="3">
    <source>
        <dbReference type="EMBL" id="KAI1723984.1"/>
    </source>
</evidence>
<feature type="domain" description="PLD phosphodiesterase" evidence="2">
    <location>
        <begin position="439"/>
        <end position="465"/>
    </location>
</feature>
<dbReference type="CDD" id="cd09107">
    <property type="entry name" value="PLDc_vPLD3_4_5_like_2"/>
    <property type="match status" value="1"/>
</dbReference>
<name>A0AAD4RBS3_9BILA</name>
<dbReference type="Proteomes" id="UP001201812">
    <property type="component" value="Unassembled WGS sequence"/>
</dbReference>
<feature type="domain" description="PLD phosphodiesterase" evidence="2">
    <location>
        <begin position="205"/>
        <end position="232"/>
    </location>
</feature>
<protein>
    <submittedName>
        <fullName evidence="3">PLD-like domain-containing protein</fullName>
    </submittedName>
</protein>
<dbReference type="PROSITE" id="PS50035">
    <property type="entry name" value="PLD"/>
    <property type="match status" value="2"/>
</dbReference>
<organism evidence="3 4">
    <name type="scientific">Ditylenchus destructor</name>
    <dbReference type="NCBI Taxonomy" id="166010"/>
    <lineage>
        <taxon>Eukaryota</taxon>
        <taxon>Metazoa</taxon>
        <taxon>Ecdysozoa</taxon>
        <taxon>Nematoda</taxon>
        <taxon>Chromadorea</taxon>
        <taxon>Rhabditida</taxon>
        <taxon>Tylenchina</taxon>
        <taxon>Tylenchomorpha</taxon>
        <taxon>Sphaerularioidea</taxon>
        <taxon>Anguinidae</taxon>
        <taxon>Anguininae</taxon>
        <taxon>Ditylenchus</taxon>
    </lineage>
</organism>
<reference evidence="3" key="1">
    <citation type="submission" date="2022-01" db="EMBL/GenBank/DDBJ databases">
        <title>Genome Sequence Resource for Two Populations of Ditylenchus destructor, the Migratory Endoparasitic Phytonematode.</title>
        <authorList>
            <person name="Zhang H."/>
            <person name="Lin R."/>
            <person name="Xie B."/>
        </authorList>
    </citation>
    <scope>NUCLEOTIDE SEQUENCE</scope>
    <source>
        <strain evidence="3">BazhouSP</strain>
    </source>
</reference>
<gene>
    <name evidence="3" type="ORF">DdX_04170</name>
</gene>
<dbReference type="InterPro" id="IPR050874">
    <property type="entry name" value="Diverse_PLD-related"/>
</dbReference>
<keyword evidence="4" id="KW-1185">Reference proteome</keyword>
<dbReference type="InterPro" id="IPR001736">
    <property type="entry name" value="PLipase_D/transphosphatidylase"/>
</dbReference>
<dbReference type="Pfam" id="PF13918">
    <property type="entry name" value="PLDc_3"/>
    <property type="match status" value="1"/>
</dbReference>